<dbReference type="SMART" id="SM00487">
    <property type="entry name" value="DEXDc"/>
    <property type="match status" value="1"/>
</dbReference>
<dbReference type="GO" id="GO:0006289">
    <property type="term" value="P:nucleotide-excision repair"/>
    <property type="evidence" value="ECO:0007669"/>
    <property type="project" value="TreeGrafter"/>
</dbReference>
<feature type="compositionally biased region" description="Acidic residues" evidence="4">
    <location>
        <begin position="169"/>
        <end position="178"/>
    </location>
</feature>
<name>A0A8H3E596_9AGAM</name>
<comment type="caution">
    <text evidence="6">The sequence shown here is derived from an EMBL/GenBank/DDBJ whole genome shotgun (WGS) entry which is preliminary data.</text>
</comment>
<feature type="compositionally biased region" description="Gly residues" evidence="4">
    <location>
        <begin position="872"/>
        <end position="912"/>
    </location>
</feature>
<reference evidence="6" key="1">
    <citation type="submission" date="2021-01" db="EMBL/GenBank/DDBJ databases">
        <authorList>
            <person name="Kaushik A."/>
        </authorList>
    </citation>
    <scope>NUCLEOTIDE SEQUENCE</scope>
    <source>
        <strain evidence="6">AG5</strain>
    </source>
</reference>
<gene>
    <name evidence="6" type="ORF">RDB_LOCUS111605</name>
</gene>
<dbReference type="EMBL" id="CAJNJQ010002450">
    <property type="protein sequence ID" value="CAE7175903.1"/>
    <property type="molecule type" value="Genomic_DNA"/>
</dbReference>
<evidence type="ECO:0000256" key="3">
    <source>
        <dbReference type="ARBA" id="ARBA00022840"/>
    </source>
</evidence>
<dbReference type="InterPro" id="IPR038718">
    <property type="entry name" value="SNF2-like_sf"/>
</dbReference>
<dbReference type="Proteomes" id="UP000663827">
    <property type="component" value="Unassembled WGS sequence"/>
</dbReference>
<keyword evidence="2" id="KW-0378">Hydrolase</keyword>
<feature type="compositionally biased region" description="Gly residues" evidence="4">
    <location>
        <begin position="840"/>
        <end position="859"/>
    </location>
</feature>
<dbReference type="AlphaFoldDB" id="A0A8H3E596"/>
<accession>A0A8H3E596</accession>
<feature type="compositionally biased region" description="Acidic residues" evidence="4">
    <location>
        <begin position="62"/>
        <end position="74"/>
    </location>
</feature>
<evidence type="ECO:0000256" key="2">
    <source>
        <dbReference type="ARBA" id="ARBA00022801"/>
    </source>
</evidence>
<evidence type="ECO:0000256" key="1">
    <source>
        <dbReference type="ARBA" id="ARBA00022741"/>
    </source>
</evidence>
<feature type="compositionally biased region" description="Acidic residues" evidence="4">
    <location>
        <begin position="147"/>
        <end position="162"/>
    </location>
</feature>
<feature type="compositionally biased region" description="Pro residues" evidence="4">
    <location>
        <begin position="798"/>
        <end position="819"/>
    </location>
</feature>
<dbReference type="InterPro" id="IPR027417">
    <property type="entry name" value="P-loop_NTPase"/>
</dbReference>
<dbReference type="GO" id="GO:0016787">
    <property type="term" value="F:hydrolase activity"/>
    <property type="evidence" value="ECO:0007669"/>
    <property type="project" value="UniProtKB-KW"/>
</dbReference>
<feature type="compositionally biased region" description="Acidic residues" evidence="4">
    <location>
        <begin position="270"/>
        <end position="285"/>
    </location>
</feature>
<feature type="compositionally biased region" description="Low complexity" evidence="4">
    <location>
        <begin position="8"/>
        <end position="36"/>
    </location>
</feature>
<dbReference type="InterPro" id="IPR050628">
    <property type="entry name" value="SNF2_RAD54_helicase_TF"/>
</dbReference>
<evidence type="ECO:0000259" key="5">
    <source>
        <dbReference type="PROSITE" id="PS51192"/>
    </source>
</evidence>
<feature type="region of interest" description="Disordered" evidence="4">
    <location>
        <begin position="1"/>
        <end position="307"/>
    </location>
</feature>
<feature type="compositionally biased region" description="Pro residues" evidence="4">
    <location>
        <begin position="750"/>
        <end position="768"/>
    </location>
</feature>
<feature type="compositionally biased region" description="Low complexity" evidence="4">
    <location>
        <begin position="774"/>
        <end position="783"/>
    </location>
</feature>
<dbReference type="Pfam" id="PF00176">
    <property type="entry name" value="SNF2-rel_dom"/>
    <property type="match status" value="1"/>
</dbReference>
<dbReference type="InterPro" id="IPR014001">
    <property type="entry name" value="Helicase_ATP-bd"/>
</dbReference>
<feature type="domain" description="Helicase ATP-binding" evidence="5">
    <location>
        <begin position="408"/>
        <end position="580"/>
    </location>
</feature>
<protein>
    <recommendedName>
        <fullName evidence="5">Helicase ATP-binding domain-containing protein</fullName>
    </recommendedName>
</protein>
<dbReference type="GO" id="GO:0008094">
    <property type="term" value="F:ATP-dependent activity, acting on DNA"/>
    <property type="evidence" value="ECO:0007669"/>
    <property type="project" value="TreeGrafter"/>
</dbReference>
<keyword evidence="1" id="KW-0547">Nucleotide-binding</keyword>
<dbReference type="GO" id="GO:0005634">
    <property type="term" value="C:nucleus"/>
    <property type="evidence" value="ECO:0007669"/>
    <property type="project" value="TreeGrafter"/>
</dbReference>
<dbReference type="PANTHER" id="PTHR45626">
    <property type="entry name" value="TRANSCRIPTION TERMINATION FACTOR 2-RELATED"/>
    <property type="match status" value="1"/>
</dbReference>
<dbReference type="CDD" id="cd18008">
    <property type="entry name" value="DEXDc_SHPRH-like"/>
    <property type="match status" value="1"/>
</dbReference>
<feature type="compositionally biased region" description="Low complexity" evidence="4">
    <location>
        <begin position="244"/>
        <end position="256"/>
    </location>
</feature>
<evidence type="ECO:0000313" key="7">
    <source>
        <dbReference type="Proteomes" id="UP000663827"/>
    </source>
</evidence>
<dbReference type="SUPFAM" id="SSF52540">
    <property type="entry name" value="P-loop containing nucleoside triphosphate hydrolases"/>
    <property type="match status" value="2"/>
</dbReference>
<organism evidence="6 7">
    <name type="scientific">Rhizoctonia solani</name>
    <dbReference type="NCBI Taxonomy" id="456999"/>
    <lineage>
        <taxon>Eukaryota</taxon>
        <taxon>Fungi</taxon>
        <taxon>Dikarya</taxon>
        <taxon>Basidiomycota</taxon>
        <taxon>Agaricomycotina</taxon>
        <taxon>Agaricomycetes</taxon>
        <taxon>Cantharellales</taxon>
        <taxon>Ceratobasidiaceae</taxon>
        <taxon>Rhizoctonia</taxon>
    </lineage>
</organism>
<dbReference type="InterPro" id="IPR000330">
    <property type="entry name" value="SNF2_N"/>
</dbReference>
<evidence type="ECO:0000256" key="4">
    <source>
        <dbReference type="SAM" id="MobiDB-lite"/>
    </source>
</evidence>
<dbReference type="Gene3D" id="3.40.50.10810">
    <property type="entry name" value="Tandem AAA-ATPase domain"/>
    <property type="match status" value="1"/>
</dbReference>
<keyword evidence="3" id="KW-0067">ATP-binding</keyword>
<proteinExistence type="predicted"/>
<dbReference type="GO" id="GO:0005524">
    <property type="term" value="F:ATP binding"/>
    <property type="evidence" value="ECO:0007669"/>
    <property type="project" value="UniProtKB-KW"/>
</dbReference>
<sequence>MPPRRRNAAASAASSKTATPAPSRSTRSLSSKSTPATSLAPSSEEETIKQTANSKKRRRQDDELDSDALDDSDKENEPGSKPRGRKKRTISKVVIELPASQETVKASKKAAPKTPGPSRSTRPPAKSRVSGVLVSASKNKPSPPVESESEEVEDSEEDDGSEFEGSNSDLEDAPEEDVPVPVKSKSSRKRTKSMDSDALDDDLDEANASEDEAIMLEAAIHASLAPEDEVDENGAGPSKSRPSANTARNKAAAKRAAAAERRLGIKQADSDSEGFELDNSDDDEGSAVLTDDSDAPLGKKSGKQGKKTGIMTLGKMKADRRTAKEALQEEMVSANIALRKKQKELGRKLTPAERTTVMLSVQHPELQDVWGDLERTIKPVAPQKAPQPEGLKVTLLPFQQESLYWMRKQENGPWSGGMLADEMGMGKTIQTLALFVSDRKKPNLVVAPTVALMQWKNEIEAHTEGFKVYMFHGGSREKSPKELAKYDVVLTTYSVLESSFRKQVSGFKRKGEIVKEKSPLHGIDWCRIILDEAHNIKERSTNTAKAAFELKSSYKWCLSGTPLQNRVGELYSLVRFIGGDPFSYYFCKRCPCKSLHWRFSDRKGCDDCGHSPMNHTCFWNNEILTPIQKNGMIGPGATAFKKLRILLDRMMLRRTKVGPEVERADDLGLPPRTVVVRRDYFSPEEKELYMSLFSDAKRQFSTYVDSGTVLNNYSNIFSLLTRMRQMACHPDLVLKSKRNLDLSGHISEAMPPPPPAFSPPPGPPPPSGGPAFPGGPSYPQSGSPYPPNNSPYPASNSPYPPNNSPYPPGPGQSPYPPSNGPYGGTPDNRGWGNSPNPPGQYGGGGSWNQGGGWGQGSPYGGTPPPQQSTKGSGAGGFLGKLLGGSKHGSSSGGYGGGYGGGPSYGGGYGGGYAQQQQPPKKSGGMGAGGMLLAGGAGLVGGALLADAIIDHDQDEYAEGYAAGMDDGGGFDDF</sequence>
<feature type="compositionally biased region" description="Acidic residues" evidence="4">
    <location>
        <begin position="197"/>
        <end position="214"/>
    </location>
</feature>
<dbReference type="PROSITE" id="PS51192">
    <property type="entry name" value="HELICASE_ATP_BIND_1"/>
    <property type="match status" value="1"/>
</dbReference>
<evidence type="ECO:0000313" key="6">
    <source>
        <dbReference type="EMBL" id="CAE7175903.1"/>
    </source>
</evidence>
<feature type="region of interest" description="Disordered" evidence="4">
    <location>
        <begin position="744"/>
        <end position="927"/>
    </location>
</feature>
<dbReference type="PANTHER" id="PTHR45626:SF12">
    <property type="entry name" value="DNA REPAIR PROTEIN RAD16"/>
    <property type="match status" value="1"/>
</dbReference>